<keyword evidence="1 4" id="KW-0378">Hydrolase</keyword>
<dbReference type="Proteomes" id="UP000076563">
    <property type="component" value="Unassembled WGS sequence"/>
</dbReference>
<dbReference type="PRINTS" id="PR00111">
    <property type="entry name" value="ABHYDROLASE"/>
</dbReference>
<name>A0A165RQH5_9BACL</name>
<reference evidence="6" key="1">
    <citation type="submission" date="2016-01" db="EMBL/GenBank/DDBJ databases">
        <title>Draft genome of Chromobacterium sp. F49.</title>
        <authorList>
            <person name="Hong K.W."/>
        </authorList>
    </citation>
    <scope>NUCLEOTIDE SEQUENCE [LARGE SCALE GENOMIC DNA]</scope>
    <source>
        <strain evidence="6">M63</strain>
    </source>
</reference>
<gene>
    <name evidence="4" type="ORF">AV654_00725</name>
    <name evidence="5" type="ORF">C8Z91_18995</name>
</gene>
<dbReference type="PANTHER" id="PTHR43798">
    <property type="entry name" value="MONOACYLGLYCEROL LIPASE"/>
    <property type="match status" value="1"/>
</dbReference>
<dbReference type="AlphaFoldDB" id="A0A165RQH5"/>
<evidence type="ECO:0000256" key="1">
    <source>
        <dbReference type="ARBA" id="ARBA00022801"/>
    </source>
</evidence>
<dbReference type="OrthoDB" id="6191536at2"/>
<dbReference type="InterPro" id="IPR029058">
    <property type="entry name" value="AB_hydrolase_fold"/>
</dbReference>
<organism evidence="4 6">
    <name type="scientific">Paenibacillus elgii</name>
    <dbReference type="NCBI Taxonomy" id="189691"/>
    <lineage>
        <taxon>Bacteria</taxon>
        <taxon>Bacillati</taxon>
        <taxon>Bacillota</taxon>
        <taxon>Bacilli</taxon>
        <taxon>Bacillales</taxon>
        <taxon>Paenibacillaceae</taxon>
        <taxon>Paenibacillus</taxon>
    </lineage>
</organism>
<evidence type="ECO:0000256" key="2">
    <source>
        <dbReference type="SAM" id="MobiDB-lite"/>
    </source>
</evidence>
<feature type="region of interest" description="Disordered" evidence="2">
    <location>
        <begin position="277"/>
        <end position="303"/>
    </location>
</feature>
<proteinExistence type="predicted"/>
<dbReference type="Pfam" id="PF12146">
    <property type="entry name" value="Hydrolase_4"/>
    <property type="match status" value="1"/>
</dbReference>
<dbReference type="Gene3D" id="3.40.50.1820">
    <property type="entry name" value="alpha/beta hydrolase"/>
    <property type="match status" value="1"/>
</dbReference>
<sequence length="303" mass="34356">MHFPFNLEKKGCEAVVPFAKINGTTMYYKVKGSGVPIVFIHPPMLTSSNFADQMEHLSARYQIIAFDIRGHGQSGQSAERLTYGLLAEDICGLLDHLELKKAYLCGYSTGGSVALEAMLRYPDRFYGAILISAMSELSDWYRRSEVWAAVGLMGLRAKRLVAAVIAWGNANKWKTFRRLYRTATEGQLRNVNDYFKCSLTYNCTEKLGQIQTPVLLLYGVKDKEFHRYAHILQSRLSDSELHFLPKVGHQLPTKSASLVNALIRRWIDERHPWKTADKSRQQVPSLPAFLPPDVPEVEETTEV</sequence>
<dbReference type="InterPro" id="IPR050266">
    <property type="entry name" value="AB_hydrolase_sf"/>
</dbReference>
<feature type="domain" description="Serine aminopeptidase S33" evidence="3">
    <location>
        <begin position="39"/>
        <end position="251"/>
    </location>
</feature>
<dbReference type="EMBL" id="PYHP01000050">
    <property type="protein sequence ID" value="PUA37438.1"/>
    <property type="molecule type" value="Genomic_DNA"/>
</dbReference>
<dbReference type="GO" id="GO:0016787">
    <property type="term" value="F:hydrolase activity"/>
    <property type="evidence" value="ECO:0007669"/>
    <property type="project" value="UniProtKB-KW"/>
</dbReference>
<evidence type="ECO:0000259" key="3">
    <source>
        <dbReference type="Pfam" id="PF12146"/>
    </source>
</evidence>
<comment type="caution">
    <text evidence="4">The sequence shown here is derived from an EMBL/GenBank/DDBJ whole genome shotgun (WGS) entry which is preliminary data.</text>
</comment>
<dbReference type="STRING" id="1007103.GCA_000213315_06252"/>
<keyword evidence="6" id="KW-1185">Reference proteome</keyword>
<dbReference type="SUPFAM" id="SSF53474">
    <property type="entry name" value="alpha/beta-Hydrolases"/>
    <property type="match status" value="1"/>
</dbReference>
<dbReference type="GO" id="GO:0016020">
    <property type="term" value="C:membrane"/>
    <property type="evidence" value="ECO:0007669"/>
    <property type="project" value="TreeGrafter"/>
</dbReference>
<reference evidence="5 7" key="3">
    <citation type="submission" date="2018-03" db="EMBL/GenBank/DDBJ databases">
        <title>Genome sequence of Paenibacillus elgii strain AC13 an antimicrobial compound producing bacteria.</title>
        <authorList>
            <person name="Kurokawa A.S."/>
            <person name="Araujo J.F."/>
            <person name="Costa R.A."/>
            <person name="Ortega D.B."/>
            <person name="Pires A.S."/>
            <person name="Pappas G.J.Jr."/>
            <person name="Franco O.L."/>
            <person name="Barreto C."/>
            <person name="Magalhaes B.S."/>
            <person name="Kruger R.H."/>
        </authorList>
    </citation>
    <scope>NUCLEOTIDE SEQUENCE [LARGE SCALE GENOMIC DNA]</scope>
    <source>
        <strain evidence="5 7">AC13</strain>
    </source>
</reference>
<evidence type="ECO:0000313" key="6">
    <source>
        <dbReference type="Proteomes" id="UP000076563"/>
    </source>
</evidence>
<evidence type="ECO:0000313" key="4">
    <source>
        <dbReference type="EMBL" id="KZE84461.1"/>
    </source>
</evidence>
<protein>
    <submittedName>
        <fullName evidence="4">Alpha/beta hydrolase</fullName>
    </submittedName>
</protein>
<evidence type="ECO:0000313" key="5">
    <source>
        <dbReference type="EMBL" id="PUA37438.1"/>
    </source>
</evidence>
<dbReference type="EMBL" id="LQRA01000001">
    <property type="protein sequence ID" value="KZE84461.1"/>
    <property type="molecule type" value="Genomic_DNA"/>
</dbReference>
<reference evidence="4" key="2">
    <citation type="submission" date="2016-01" db="EMBL/GenBank/DDBJ databases">
        <authorList>
            <person name="McClelland M."/>
            <person name="Jain A."/>
            <person name="Saraogi P."/>
            <person name="Mendelson R."/>
            <person name="Westerman R."/>
            <person name="SanMiguel P."/>
            <person name="Csonka L."/>
        </authorList>
    </citation>
    <scope>NUCLEOTIDE SEQUENCE</scope>
    <source>
        <strain evidence="4">M63</strain>
    </source>
</reference>
<dbReference type="Proteomes" id="UP000244184">
    <property type="component" value="Unassembled WGS sequence"/>
</dbReference>
<dbReference type="eggNOG" id="COG2267">
    <property type="taxonomic scope" value="Bacteria"/>
</dbReference>
<dbReference type="PANTHER" id="PTHR43798:SF31">
    <property type="entry name" value="AB HYDROLASE SUPERFAMILY PROTEIN YCLE"/>
    <property type="match status" value="1"/>
</dbReference>
<dbReference type="InterPro" id="IPR000073">
    <property type="entry name" value="AB_hydrolase_1"/>
</dbReference>
<evidence type="ECO:0000313" key="7">
    <source>
        <dbReference type="Proteomes" id="UP000244184"/>
    </source>
</evidence>
<accession>A0A165RQH5</accession>
<dbReference type="InterPro" id="IPR022742">
    <property type="entry name" value="Hydrolase_4"/>
</dbReference>